<accession>A0ABT4UQF2</accession>
<evidence type="ECO:0000256" key="3">
    <source>
        <dbReference type="ARBA" id="ARBA00023163"/>
    </source>
</evidence>
<evidence type="ECO:0000259" key="4">
    <source>
        <dbReference type="PROSITE" id="PS01124"/>
    </source>
</evidence>
<gene>
    <name evidence="5" type="ORF">O3P16_17375</name>
</gene>
<name>A0ABT4UQF2_9BACT</name>
<dbReference type="SUPFAM" id="SSF46689">
    <property type="entry name" value="Homeodomain-like"/>
    <property type="match status" value="1"/>
</dbReference>
<keyword evidence="6" id="KW-1185">Reference proteome</keyword>
<protein>
    <submittedName>
        <fullName evidence="5">Helix-turn-helix domain-containing protein</fullName>
    </submittedName>
</protein>
<dbReference type="Proteomes" id="UP001210231">
    <property type="component" value="Unassembled WGS sequence"/>
</dbReference>
<dbReference type="InterPro" id="IPR020449">
    <property type="entry name" value="Tscrpt_reg_AraC-type_HTH"/>
</dbReference>
<evidence type="ECO:0000313" key="6">
    <source>
        <dbReference type="Proteomes" id="UP001210231"/>
    </source>
</evidence>
<dbReference type="PANTHER" id="PTHR43280:SF32">
    <property type="entry name" value="TRANSCRIPTIONAL REGULATORY PROTEIN"/>
    <property type="match status" value="1"/>
</dbReference>
<dbReference type="SMART" id="SM00342">
    <property type="entry name" value="HTH_ARAC"/>
    <property type="match status" value="1"/>
</dbReference>
<dbReference type="PRINTS" id="PR00032">
    <property type="entry name" value="HTHARAC"/>
</dbReference>
<reference evidence="5 6" key="1">
    <citation type="submission" date="2022-12" db="EMBL/GenBank/DDBJ databases">
        <title>Chitinophagaceae gen. sp. nov., a new member of the family Chitinophagaceae, isolated from soil in a chemical factory.</title>
        <authorList>
            <person name="Ke Z."/>
        </authorList>
    </citation>
    <scope>NUCLEOTIDE SEQUENCE [LARGE SCALE GENOMIC DNA]</scope>
    <source>
        <strain evidence="5 6">LY-5</strain>
    </source>
</reference>
<organism evidence="5 6">
    <name type="scientific">Polluticaenibacter yanchengensis</name>
    <dbReference type="NCBI Taxonomy" id="3014562"/>
    <lineage>
        <taxon>Bacteria</taxon>
        <taxon>Pseudomonadati</taxon>
        <taxon>Bacteroidota</taxon>
        <taxon>Chitinophagia</taxon>
        <taxon>Chitinophagales</taxon>
        <taxon>Chitinophagaceae</taxon>
        <taxon>Polluticaenibacter</taxon>
    </lineage>
</organism>
<evidence type="ECO:0000256" key="1">
    <source>
        <dbReference type="ARBA" id="ARBA00023015"/>
    </source>
</evidence>
<keyword evidence="2" id="KW-0238">DNA-binding</keyword>
<sequence>MVNYTTDVPALDMTFFANNDTSFWISDISSIQQGLTHLKQPHKYDCFMLLFINSSEGALFIDDKKFETTAPLFISIRPNSILSLSLSPSISGIVLLFKEAFFALRYNNNVLNHFSFLKHSHATVLKLQEAQWQKLAGFIQLIKQEFSTNAEMKDLVLRSYLNILLAKVERLFSKLNLREKFSLYEDKYRQFEALLESNFLQYKTPGQYAAKMFITTNYLNKICNNARGLSSGEIIRKRIALESQRLLHHTNLTVAQIAHRSGFESVSYFVTFFKRQVGQTPDSFRKNCHDFINKKNG</sequence>
<evidence type="ECO:0000256" key="2">
    <source>
        <dbReference type="ARBA" id="ARBA00023125"/>
    </source>
</evidence>
<evidence type="ECO:0000313" key="5">
    <source>
        <dbReference type="EMBL" id="MDA3616587.1"/>
    </source>
</evidence>
<dbReference type="PANTHER" id="PTHR43280">
    <property type="entry name" value="ARAC-FAMILY TRANSCRIPTIONAL REGULATOR"/>
    <property type="match status" value="1"/>
</dbReference>
<dbReference type="PROSITE" id="PS01124">
    <property type="entry name" value="HTH_ARAC_FAMILY_2"/>
    <property type="match status" value="1"/>
</dbReference>
<keyword evidence="3" id="KW-0804">Transcription</keyword>
<feature type="domain" description="HTH araC/xylS-type" evidence="4">
    <location>
        <begin position="189"/>
        <end position="287"/>
    </location>
</feature>
<dbReference type="Pfam" id="PF12833">
    <property type="entry name" value="HTH_18"/>
    <property type="match status" value="1"/>
</dbReference>
<dbReference type="EMBL" id="JAQGEF010000035">
    <property type="protein sequence ID" value="MDA3616587.1"/>
    <property type="molecule type" value="Genomic_DNA"/>
</dbReference>
<dbReference type="InterPro" id="IPR018060">
    <property type="entry name" value="HTH_AraC"/>
</dbReference>
<dbReference type="RefSeq" id="WP_407032917.1">
    <property type="nucleotide sequence ID" value="NZ_JAQGEF010000035.1"/>
</dbReference>
<comment type="caution">
    <text evidence="5">The sequence shown here is derived from an EMBL/GenBank/DDBJ whole genome shotgun (WGS) entry which is preliminary data.</text>
</comment>
<dbReference type="InterPro" id="IPR009057">
    <property type="entry name" value="Homeodomain-like_sf"/>
</dbReference>
<dbReference type="Gene3D" id="1.10.10.60">
    <property type="entry name" value="Homeodomain-like"/>
    <property type="match status" value="1"/>
</dbReference>
<keyword evidence="1" id="KW-0805">Transcription regulation</keyword>
<proteinExistence type="predicted"/>